<sequence>MILWALLALMLASGMTEAQYAAEHMVIPPWWVLLSGFLSNFLPYYWYRLDSERRQFLPPAWMTSAVVVFAPLGIPAYLARSRPPRARLPAIGRMCLHVGKMLLAFVAGVFAYHVMPG</sequence>
<dbReference type="EMBL" id="JAJNOC010000010">
    <property type="protein sequence ID" value="MCD2519134.1"/>
    <property type="molecule type" value="Genomic_DNA"/>
</dbReference>
<keyword evidence="4" id="KW-1185">Reference proteome</keyword>
<reference evidence="3" key="1">
    <citation type="submission" date="2021-11" db="EMBL/GenBank/DDBJ databases">
        <title>The complete genome of Massilia sp sp. G4R7.</title>
        <authorList>
            <person name="Liu L."/>
            <person name="Yue J."/>
            <person name="Yuan J."/>
            <person name="Yang F."/>
            <person name="Li L."/>
        </authorList>
    </citation>
    <scope>NUCLEOTIDE SEQUENCE</scope>
    <source>
        <strain evidence="3">G4R7</strain>
    </source>
</reference>
<accession>A0ABS8QBP2</accession>
<dbReference type="Proteomes" id="UP001179361">
    <property type="component" value="Unassembled WGS sequence"/>
</dbReference>
<keyword evidence="1" id="KW-0472">Membrane</keyword>
<evidence type="ECO:0000256" key="2">
    <source>
        <dbReference type="SAM" id="SignalP"/>
    </source>
</evidence>
<evidence type="ECO:0000256" key="1">
    <source>
        <dbReference type="SAM" id="Phobius"/>
    </source>
</evidence>
<organism evidence="3 4">
    <name type="scientific">Massilia phyllostachyos</name>
    <dbReference type="NCBI Taxonomy" id="2898585"/>
    <lineage>
        <taxon>Bacteria</taxon>
        <taxon>Pseudomonadati</taxon>
        <taxon>Pseudomonadota</taxon>
        <taxon>Betaproteobacteria</taxon>
        <taxon>Burkholderiales</taxon>
        <taxon>Oxalobacteraceae</taxon>
        <taxon>Telluria group</taxon>
        <taxon>Massilia</taxon>
    </lineage>
</organism>
<comment type="caution">
    <text evidence="3">The sequence shown here is derived from an EMBL/GenBank/DDBJ whole genome shotgun (WGS) entry which is preliminary data.</text>
</comment>
<feature type="transmembrane region" description="Helical" evidence="1">
    <location>
        <begin position="28"/>
        <end position="47"/>
    </location>
</feature>
<keyword evidence="2" id="KW-0732">Signal</keyword>
<protein>
    <submittedName>
        <fullName evidence="3">Uncharacterized protein</fullName>
    </submittedName>
</protein>
<name>A0ABS8QBP2_9BURK</name>
<keyword evidence="1" id="KW-0812">Transmembrane</keyword>
<keyword evidence="1" id="KW-1133">Transmembrane helix</keyword>
<feature type="transmembrane region" description="Helical" evidence="1">
    <location>
        <begin position="59"/>
        <end position="78"/>
    </location>
</feature>
<evidence type="ECO:0000313" key="4">
    <source>
        <dbReference type="Proteomes" id="UP001179361"/>
    </source>
</evidence>
<feature type="transmembrane region" description="Helical" evidence="1">
    <location>
        <begin position="90"/>
        <end position="112"/>
    </location>
</feature>
<feature type="signal peptide" evidence="2">
    <location>
        <begin position="1"/>
        <end position="18"/>
    </location>
</feature>
<dbReference type="RefSeq" id="WP_231060407.1">
    <property type="nucleotide sequence ID" value="NZ_JAJNOC010000010.1"/>
</dbReference>
<proteinExistence type="predicted"/>
<gene>
    <name evidence="3" type="ORF">LQ564_22790</name>
</gene>
<evidence type="ECO:0000313" key="3">
    <source>
        <dbReference type="EMBL" id="MCD2519134.1"/>
    </source>
</evidence>
<feature type="chain" id="PRO_5046230362" evidence="2">
    <location>
        <begin position="19"/>
        <end position="117"/>
    </location>
</feature>